<dbReference type="PaxDb" id="55529-EKX34509"/>
<organism evidence="2">
    <name type="scientific">Guillardia theta (strain CCMP2712)</name>
    <name type="common">Cryptophyte</name>
    <dbReference type="NCBI Taxonomy" id="905079"/>
    <lineage>
        <taxon>Eukaryota</taxon>
        <taxon>Cryptophyceae</taxon>
        <taxon>Pyrenomonadales</taxon>
        <taxon>Geminigeraceae</taxon>
        <taxon>Guillardia</taxon>
    </lineage>
</organism>
<protein>
    <recommendedName>
        <fullName evidence="1">N-acetyltransferase domain-containing protein</fullName>
    </recommendedName>
</protein>
<dbReference type="OrthoDB" id="4738875at2759"/>
<feature type="domain" description="N-acetyltransferase" evidence="1">
    <location>
        <begin position="1"/>
        <end position="157"/>
    </location>
</feature>
<dbReference type="SUPFAM" id="SSF55729">
    <property type="entry name" value="Acyl-CoA N-acyltransferases (Nat)"/>
    <property type="match status" value="1"/>
</dbReference>
<dbReference type="PROSITE" id="PS51186">
    <property type="entry name" value="GNAT"/>
    <property type="match status" value="1"/>
</dbReference>
<dbReference type="GO" id="GO:0016747">
    <property type="term" value="F:acyltransferase activity, transferring groups other than amino-acyl groups"/>
    <property type="evidence" value="ECO:0007669"/>
    <property type="project" value="InterPro"/>
</dbReference>
<sequence length="160" mass="17763">MLRAVQRDDIDKLVQLGKDTGIFGPGEADDLLGKTIVDLLDAKLPSGHQAHVLQDDVNVLGWMYFGPTEDDPNVWNLWWIGVDPKYQGKGYGKNLLHFFEATATKACAKEVMIETSSAPLLERTRAFYTQQGYCVSRTEPDAYGPGEAKVLFTKAVNSRV</sequence>
<keyword evidence="4" id="KW-1185">Reference proteome</keyword>
<dbReference type="CDD" id="cd04301">
    <property type="entry name" value="NAT_SF"/>
    <property type="match status" value="1"/>
</dbReference>
<proteinExistence type="predicted"/>
<dbReference type="HOGENOM" id="CLU_115356_0_0_1"/>
<accession>L1IF12</accession>
<dbReference type="InterPro" id="IPR000182">
    <property type="entry name" value="GNAT_dom"/>
</dbReference>
<dbReference type="EnsemblProtists" id="EKX34509">
    <property type="protein sequence ID" value="EKX34509"/>
    <property type="gene ID" value="GUITHDRAFT_80493"/>
</dbReference>
<dbReference type="GeneID" id="17291234"/>
<dbReference type="KEGG" id="gtt:GUITHDRAFT_80493"/>
<dbReference type="Pfam" id="PF00583">
    <property type="entry name" value="Acetyltransf_1"/>
    <property type="match status" value="1"/>
</dbReference>
<gene>
    <name evidence="2" type="ORF">GUITHDRAFT_80493</name>
</gene>
<reference evidence="2 4" key="1">
    <citation type="journal article" date="2012" name="Nature">
        <title>Algal genomes reveal evolutionary mosaicism and the fate of nucleomorphs.</title>
        <authorList>
            <consortium name="DOE Joint Genome Institute"/>
            <person name="Curtis B.A."/>
            <person name="Tanifuji G."/>
            <person name="Burki F."/>
            <person name="Gruber A."/>
            <person name="Irimia M."/>
            <person name="Maruyama S."/>
            <person name="Arias M.C."/>
            <person name="Ball S.G."/>
            <person name="Gile G.H."/>
            <person name="Hirakawa Y."/>
            <person name="Hopkins J.F."/>
            <person name="Kuo A."/>
            <person name="Rensing S.A."/>
            <person name="Schmutz J."/>
            <person name="Symeonidi A."/>
            <person name="Elias M."/>
            <person name="Eveleigh R.J."/>
            <person name="Herman E.K."/>
            <person name="Klute M.J."/>
            <person name="Nakayama T."/>
            <person name="Obornik M."/>
            <person name="Reyes-Prieto A."/>
            <person name="Armbrust E.V."/>
            <person name="Aves S.J."/>
            <person name="Beiko R.G."/>
            <person name="Coutinho P."/>
            <person name="Dacks J.B."/>
            <person name="Durnford D.G."/>
            <person name="Fast N.M."/>
            <person name="Green B.R."/>
            <person name="Grisdale C.J."/>
            <person name="Hempel F."/>
            <person name="Henrissat B."/>
            <person name="Hoppner M.P."/>
            <person name="Ishida K."/>
            <person name="Kim E."/>
            <person name="Koreny L."/>
            <person name="Kroth P.G."/>
            <person name="Liu Y."/>
            <person name="Malik S.B."/>
            <person name="Maier U.G."/>
            <person name="McRose D."/>
            <person name="Mock T."/>
            <person name="Neilson J.A."/>
            <person name="Onodera N.T."/>
            <person name="Poole A.M."/>
            <person name="Pritham E.J."/>
            <person name="Richards T.A."/>
            <person name="Rocap G."/>
            <person name="Roy S.W."/>
            <person name="Sarai C."/>
            <person name="Schaack S."/>
            <person name="Shirato S."/>
            <person name="Slamovits C.H."/>
            <person name="Spencer D.F."/>
            <person name="Suzuki S."/>
            <person name="Worden A.Z."/>
            <person name="Zauner S."/>
            <person name="Barry K."/>
            <person name="Bell C."/>
            <person name="Bharti A.K."/>
            <person name="Crow J.A."/>
            <person name="Grimwood J."/>
            <person name="Kramer R."/>
            <person name="Lindquist E."/>
            <person name="Lucas S."/>
            <person name="Salamov A."/>
            <person name="McFadden G.I."/>
            <person name="Lane C.E."/>
            <person name="Keeling P.J."/>
            <person name="Gray M.W."/>
            <person name="Grigoriev I.V."/>
            <person name="Archibald J.M."/>
        </authorList>
    </citation>
    <scope>NUCLEOTIDE SEQUENCE</scope>
    <source>
        <strain evidence="2 4">CCMP2712</strain>
    </source>
</reference>
<dbReference type="Gene3D" id="3.40.630.30">
    <property type="match status" value="1"/>
</dbReference>
<evidence type="ECO:0000313" key="2">
    <source>
        <dbReference type="EMBL" id="EKX34509.1"/>
    </source>
</evidence>
<dbReference type="InterPro" id="IPR016181">
    <property type="entry name" value="Acyl_CoA_acyltransferase"/>
</dbReference>
<dbReference type="AlphaFoldDB" id="L1IF12"/>
<dbReference type="Proteomes" id="UP000011087">
    <property type="component" value="Unassembled WGS sequence"/>
</dbReference>
<evidence type="ECO:0000259" key="1">
    <source>
        <dbReference type="PROSITE" id="PS51186"/>
    </source>
</evidence>
<dbReference type="EMBL" id="JH993108">
    <property type="protein sequence ID" value="EKX34509.1"/>
    <property type="molecule type" value="Genomic_DNA"/>
</dbReference>
<dbReference type="OMA" id="TFDLYWI"/>
<evidence type="ECO:0000313" key="3">
    <source>
        <dbReference type="EnsemblProtists" id="EKX34509"/>
    </source>
</evidence>
<name>L1IF12_GUITC</name>
<reference evidence="4" key="2">
    <citation type="submission" date="2012-11" db="EMBL/GenBank/DDBJ databases">
        <authorList>
            <person name="Kuo A."/>
            <person name="Curtis B.A."/>
            <person name="Tanifuji G."/>
            <person name="Burki F."/>
            <person name="Gruber A."/>
            <person name="Irimia M."/>
            <person name="Maruyama S."/>
            <person name="Arias M.C."/>
            <person name="Ball S.G."/>
            <person name="Gile G.H."/>
            <person name="Hirakawa Y."/>
            <person name="Hopkins J.F."/>
            <person name="Rensing S.A."/>
            <person name="Schmutz J."/>
            <person name="Symeonidi A."/>
            <person name="Elias M."/>
            <person name="Eveleigh R.J."/>
            <person name="Herman E.K."/>
            <person name="Klute M.J."/>
            <person name="Nakayama T."/>
            <person name="Obornik M."/>
            <person name="Reyes-Prieto A."/>
            <person name="Armbrust E.V."/>
            <person name="Aves S.J."/>
            <person name="Beiko R.G."/>
            <person name="Coutinho P."/>
            <person name="Dacks J.B."/>
            <person name="Durnford D.G."/>
            <person name="Fast N.M."/>
            <person name="Green B.R."/>
            <person name="Grisdale C."/>
            <person name="Hempe F."/>
            <person name="Henrissat B."/>
            <person name="Hoppner M.P."/>
            <person name="Ishida K.-I."/>
            <person name="Kim E."/>
            <person name="Koreny L."/>
            <person name="Kroth P.G."/>
            <person name="Liu Y."/>
            <person name="Malik S.-B."/>
            <person name="Maier U.G."/>
            <person name="McRose D."/>
            <person name="Mock T."/>
            <person name="Neilson J.A."/>
            <person name="Onodera N.T."/>
            <person name="Poole A.M."/>
            <person name="Pritham E.J."/>
            <person name="Richards T.A."/>
            <person name="Rocap G."/>
            <person name="Roy S.W."/>
            <person name="Sarai C."/>
            <person name="Schaack S."/>
            <person name="Shirato S."/>
            <person name="Slamovits C.H."/>
            <person name="Spencer D.F."/>
            <person name="Suzuki S."/>
            <person name="Worden A.Z."/>
            <person name="Zauner S."/>
            <person name="Barry K."/>
            <person name="Bell C."/>
            <person name="Bharti A.K."/>
            <person name="Crow J.A."/>
            <person name="Grimwood J."/>
            <person name="Kramer R."/>
            <person name="Lindquist E."/>
            <person name="Lucas S."/>
            <person name="Salamov A."/>
            <person name="McFadden G.I."/>
            <person name="Lane C.E."/>
            <person name="Keeling P.J."/>
            <person name="Gray M.W."/>
            <person name="Grigoriev I.V."/>
            <person name="Archibald J.M."/>
        </authorList>
    </citation>
    <scope>NUCLEOTIDE SEQUENCE</scope>
    <source>
        <strain evidence="4">CCMP2712</strain>
    </source>
</reference>
<evidence type="ECO:0000313" key="4">
    <source>
        <dbReference type="Proteomes" id="UP000011087"/>
    </source>
</evidence>
<reference evidence="3" key="3">
    <citation type="submission" date="2016-03" db="UniProtKB">
        <authorList>
            <consortium name="EnsemblProtists"/>
        </authorList>
    </citation>
    <scope>IDENTIFICATION</scope>
</reference>
<dbReference type="RefSeq" id="XP_005821489.1">
    <property type="nucleotide sequence ID" value="XM_005821432.1"/>
</dbReference>